<dbReference type="Ensembl" id="ENSACDT00005001418.1">
    <property type="protein sequence ID" value="ENSACDP00005001192.1"/>
    <property type="gene ID" value="ENSACDG00005000821.1"/>
</dbReference>
<sequence length="92" mass="9829">SLIFSLFLCLLIIYYAIIPYPTLSLLIVLGPVPFAGEPPSDFDPVIIASRLRQIGDQCNMDFERVSSEVLAEVLTGKSGTGGGQILCAGGRL</sequence>
<name>A0A8B9D7Q6_ANSCY</name>
<reference evidence="1" key="2">
    <citation type="submission" date="2025-09" db="UniProtKB">
        <authorList>
            <consortium name="Ensembl"/>
        </authorList>
    </citation>
    <scope>IDENTIFICATION</scope>
</reference>
<organism evidence="1 2">
    <name type="scientific">Anser cygnoides</name>
    <name type="common">Swan goose</name>
    <dbReference type="NCBI Taxonomy" id="8845"/>
    <lineage>
        <taxon>Eukaryota</taxon>
        <taxon>Metazoa</taxon>
        <taxon>Chordata</taxon>
        <taxon>Craniata</taxon>
        <taxon>Vertebrata</taxon>
        <taxon>Euteleostomi</taxon>
        <taxon>Archelosauria</taxon>
        <taxon>Archosauria</taxon>
        <taxon>Dinosauria</taxon>
        <taxon>Saurischia</taxon>
        <taxon>Theropoda</taxon>
        <taxon>Coelurosauria</taxon>
        <taxon>Aves</taxon>
        <taxon>Neognathae</taxon>
        <taxon>Galloanserae</taxon>
        <taxon>Anseriformes</taxon>
        <taxon>Anatidae</taxon>
        <taxon>Anserinae</taxon>
        <taxon>Anser</taxon>
    </lineage>
</organism>
<dbReference type="InterPro" id="IPR033543">
    <property type="entry name" value="BCL2L15"/>
</dbReference>
<protein>
    <submittedName>
        <fullName evidence="1">BCL2 like 15</fullName>
    </submittedName>
</protein>
<reference evidence="1" key="1">
    <citation type="submission" date="2025-08" db="UniProtKB">
        <authorList>
            <consortium name="Ensembl"/>
        </authorList>
    </citation>
    <scope>IDENTIFICATION</scope>
</reference>
<proteinExistence type="predicted"/>
<dbReference type="Proteomes" id="UP000694521">
    <property type="component" value="Unplaced"/>
</dbReference>
<accession>A0A8B9D7Q6</accession>
<dbReference type="AlphaFoldDB" id="A0A8B9D7Q6"/>
<evidence type="ECO:0000313" key="1">
    <source>
        <dbReference type="Ensembl" id="ENSACDP00005001192.1"/>
    </source>
</evidence>
<dbReference type="PANTHER" id="PTHR36466:SF1">
    <property type="entry name" value="BCL-2-LIKE PROTEIN 15"/>
    <property type="match status" value="1"/>
</dbReference>
<dbReference type="PANTHER" id="PTHR36466">
    <property type="entry name" value="BCL-2-LIKE PROTEIN 15"/>
    <property type="match status" value="1"/>
</dbReference>
<keyword evidence="2" id="KW-1185">Reference proteome</keyword>
<evidence type="ECO:0000313" key="2">
    <source>
        <dbReference type="Proteomes" id="UP000694521"/>
    </source>
</evidence>